<dbReference type="AlphaFoldDB" id="A0A0C2X4K4"/>
<sequence>MATILPNATAPVQVEINQHHSTFSIVLVVGVVCGVLTGLLLGWATMEATSQARSRCIVWSRKKLGSNKKEETSAQMTSSDSAVWSAQEGGDLTPKPAKKSTQALPSSTQETLVVTTSPSAIIAYYISGDNLSQKDSRSTPETPRKQKCLASAASPYSYYDVDDLSTPKARVPGSLAQNSLDESISEVTPTKATQWGDRDLPNVILAKRV</sequence>
<feature type="compositionally biased region" description="Polar residues" evidence="1">
    <location>
        <begin position="73"/>
        <end position="84"/>
    </location>
</feature>
<proteinExistence type="predicted"/>
<organism evidence="3 4">
    <name type="scientific">Serendipita vermifera MAFF 305830</name>
    <dbReference type="NCBI Taxonomy" id="933852"/>
    <lineage>
        <taxon>Eukaryota</taxon>
        <taxon>Fungi</taxon>
        <taxon>Dikarya</taxon>
        <taxon>Basidiomycota</taxon>
        <taxon>Agaricomycotina</taxon>
        <taxon>Agaricomycetes</taxon>
        <taxon>Sebacinales</taxon>
        <taxon>Serendipitaceae</taxon>
        <taxon>Serendipita</taxon>
    </lineage>
</organism>
<keyword evidence="2" id="KW-1133">Transmembrane helix</keyword>
<name>A0A0C2X4K4_SERVB</name>
<protein>
    <submittedName>
        <fullName evidence="3">Uncharacterized protein</fullName>
    </submittedName>
</protein>
<dbReference type="Proteomes" id="UP000054097">
    <property type="component" value="Unassembled WGS sequence"/>
</dbReference>
<evidence type="ECO:0000313" key="3">
    <source>
        <dbReference type="EMBL" id="KIM33053.1"/>
    </source>
</evidence>
<keyword evidence="2" id="KW-0812">Transmembrane</keyword>
<feature type="transmembrane region" description="Helical" evidence="2">
    <location>
        <begin position="23"/>
        <end position="45"/>
    </location>
</feature>
<dbReference type="EMBL" id="KN824279">
    <property type="protein sequence ID" value="KIM33053.1"/>
    <property type="molecule type" value="Genomic_DNA"/>
</dbReference>
<evidence type="ECO:0000256" key="2">
    <source>
        <dbReference type="SAM" id="Phobius"/>
    </source>
</evidence>
<keyword evidence="4" id="KW-1185">Reference proteome</keyword>
<feature type="region of interest" description="Disordered" evidence="1">
    <location>
        <begin position="68"/>
        <end position="109"/>
    </location>
</feature>
<reference evidence="4" key="2">
    <citation type="submission" date="2015-01" db="EMBL/GenBank/DDBJ databases">
        <title>Evolutionary Origins and Diversification of the Mycorrhizal Mutualists.</title>
        <authorList>
            <consortium name="DOE Joint Genome Institute"/>
            <consortium name="Mycorrhizal Genomics Consortium"/>
            <person name="Kohler A."/>
            <person name="Kuo A."/>
            <person name="Nagy L.G."/>
            <person name="Floudas D."/>
            <person name="Copeland A."/>
            <person name="Barry K.W."/>
            <person name="Cichocki N."/>
            <person name="Veneault-Fourrey C."/>
            <person name="LaButti K."/>
            <person name="Lindquist E.A."/>
            <person name="Lipzen A."/>
            <person name="Lundell T."/>
            <person name="Morin E."/>
            <person name="Murat C."/>
            <person name="Riley R."/>
            <person name="Ohm R."/>
            <person name="Sun H."/>
            <person name="Tunlid A."/>
            <person name="Henrissat B."/>
            <person name="Grigoriev I.V."/>
            <person name="Hibbett D.S."/>
            <person name="Martin F."/>
        </authorList>
    </citation>
    <scope>NUCLEOTIDE SEQUENCE [LARGE SCALE GENOMIC DNA]</scope>
    <source>
        <strain evidence="4">MAFF 305830</strain>
    </source>
</reference>
<gene>
    <name evidence="3" type="ORF">M408DRAFT_191316</name>
</gene>
<reference evidence="3 4" key="1">
    <citation type="submission" date="2014-04" db="EMBL/GenBank/DDBJ databases">
        <authorList>
            <consortium name="DOE Joint Genome Institute"/>
            <person name="Kuo A."/>
            <person name="Zuccaro A."/>
            <person name="Kohler A."/>
            <person name="Nagy L.G."/>
            <person name="Floudas D."/>
            <person name="Copeland A."/>
            <person name="Barry K.W."/>
            <person name="Cichocki N."/>
            <person name="Veneault-Fourrey C."/>
            <person name="LaButti K."/>
            <person name="Lindquist E.A."/>
            <person name="Lipzen A."/>
            <person name="Lundell T."/>
            <person name="Morin E."/>
            <person name="Murat C."/>
            <person name="Sun H."/>
            <person name="Tunlid A."/>
            <person name="Henrissat B."/>
            <person name="Grigoriev I.V."/>
            <person name="Hibbett D.S."/>
            <person name="Martin F."/>
            <person name="Nordberg H.P."/>
            <person name="Cantor M.N."/>
            <person name="Hua S.X."/>
        </authorList>
    </citation>
    <scope>NUCLEOTIDE SEQUENCE [LARGE SCALE GENOMIC DNA]</scope>
    <source>
        <strain evidence="3 4">MAFF 305830</strain>
    </source>
</reference>
<evidence type="ECO:0000256" key="1">
    <source>
        <dbReference type="SAM" id="MobiDB-lite"/>
    </source>
</evidence>
<accession>A0A0C2X4K4</accession>
<feature type="compositionally biased region" description="Polar residues" evidence="1">
    <location>
        <begin position="99"/>
        <end position="109"/>
    </location>
</feature>
<dbReference type="HOGENOM" id="CLU_1316114_0_0_1"/>
<keyword evidence="2" id="KW-0472">Membrane</keyword>
<evidence type="ECO:0000313" key="4">
    <source>
        <dbReference type="Proteomes" id="UP000054097"/>
    </source>
</evidence>